<dbReference type="Pfam" id="PF02602">
    <property type="entry name" value="HEM4"/>
    <property type="match status" value="1"/>
</dbReference>
<comment type="pathway">
    <text evidence="1 7">Porphyrin-containing compound metabolism; protoporphyrin-IX biosynthesis; coproporphyrinogen-III from 5-aminolevulinate: step 3/4.</text>
</comment>
<evidence type="ECO:0000259" key="8">
    <source>
        <dbReference type="Pfam" id="PF02602"/>
    </source>
</evidence>
<comment type="function">
    <text evidence="7">Catalyzes cyclization of the linear tetrapyrrole, hydroxymethylbilane, to the macrocyclic uroporphyrinogen III.</text>
</comment>
<sequence>MELPLIEHAPGVDLDRLPSVLSDNVFDWIVITSPEAGSVFLEAWRAAGMPHVKIGVVGAGTASIFKEAMQSSKQLLDVAFAPSKATGKVLATELPKIGNKTTVLYPASEKASNEIEEGLSKRGFEVPVQNVDQMVLKQALAAPVVTVASPSAIRAWKNLLSDSEWNNSVACIGETTAAMARRLGFRNVYYPTQPGLEG</sequence>
<evidence type="ECO:0000256" key="2">
    <source>
        <dbReference type="ARBA" id="ARBA00008133"/>
    </source>
</evidence>
<dbReference type="GO" id="GO:0006780">
    <property type="term" value="P:uroporphyrinogen III biosynthetic process"/>
    <property type="evidence" value="ECO:0007669"/>
    <property type="project" value="UniProtKB-UniRule"/>
</dbReference>
<evidence type="ECO:0000256" key="5">
    <source>
        <dbReference type="ARBA" id="ARBA00023244"/>
    </source>
</evidence>
<evidence type="ECO:0000256" key="3">
    <source>
        <dbReference type="ARBA" id="ARBA00013109"/>
    </source>
</evidence>
<evidence type="ECO:0000256" key="6">
    <source>
        <dbReference type="ARBA" id="ARBA00048617"/>
    </source>
</evidence>
<accession>A0A445CBF0</accession>
<dbReference type="SUPFAM" id="SSF69618">
    <property type="entry name" value="HemD-like"/>
    <property type="match status" value="1"/>
</dbReference>
<comment type="caution">
    <text evidence="9">The sequence shown here is derived from an EMBL/GenBank/DDBJ whole genome shotgun (WGS) entry which is preliminary data.</text>
</comment>
<dbReference type="UniPathway" id="UPA00251">
    <property type="reaction ID" value="UER00320"/>
</dbReference>
<dbReference type="Proteomes" id="UP000289738">
    <property type="component" value="Chromosome A07"/>
</dbReference>
<protein>
    <recommendedName>
        <fullName evidence="3 7">Uroporphyrinogen-III synthase</fullName>
        <ecNumber evidence="3 7">4.2.1.75</ecNumber>
    </recommendedName>
</protein>
<organism evidence="9 10">
    <name type="scientific">Arachis hypogaea</name>
    <name type="common">Peanut</name>
    <dbReference type="NCBI Taxonomy" id="3818"/>
    <lineage>
        <taxon>Eukaryota</taxon>
        <taxon>Viridiplantae</taxon>
        <taxon>Streptophyta</taxon>
        <taxon>Embryophyta</taxon>
        <taxon>Tracheophyta</taxon>
        <taxon>Spermatophyta</taxon>
        <taxon>Magnoliopsida</taxon>
        <taxon>eudicotyledons</taxon>
        <taxon>Gunneridae</taxon>
        <taxon>Pentapetalae</taxon>
        <taxon>rosids</taxon>
        <taxon>fabids</taxon>
        <taxon>Fabales</taxon>
        <taxon>Fabaceae</taxon>
        <taxon>Papilionoideae</taxon>
        <taxon>50 kb inversion clade</taxon>
        <taxon>dalbergioids sensu lato</taxon>
        <taxon>Dalbergieae</taxon>
        <taxon>Pterocarpus clade</taxon>
        <taxon>Arachis</taxon>
    </lineage>
</organism>
<dbReference type="AlphaFoldDB" id="A0A445CBF0"/>
<name>A0A445CBF0_ARAHY</name>
<dbReference type="GO" id="GO:0004852">
    <property type="term" value="F:uroporphyrinogen-III synthase activity"/>
    <property type="evidence" value="ECO:0007669"/>
    <property type="project" value="UniProtKB-UniRule"/>
</dbReference>
<gene>
    <name evidence="9" type="ORF">Ahy_A07g034284</name>
</gene>
<evidence type="ECO:0000256" key="1">
    <source>
        <dbReference type="ARBA" id="ARBA00004772"/>
    </source>
</evidence>
<dbReference type="GO" id="GO:0009507">
    <property type="term" value="C:chloroplast"/>
    <property type="evidence" value="ECO:0007669"/>
    <property type="project" value="TreeGrafter"/>
</dbReference>
<feature type="domain" description="Tetrapyrrole biosynthesis uroporphyrinogen III synthase" evidence="8">
    <location>
        <begin position="1"/>
        <end position="198"/>
    </location>
</feature>
<evidence type="ECO:0000313" key="9">
    <source>
        <dbReference type="EMBL" id="RYR48270.1"/>
    </source>
</evidence>
<dbReference type="PANTHER" id="PTHR38042">
    <property type="entry name" value="UROPORPHYRINOGEN-III SYNTHASE, CHLOROPLASTIC"/>
    <property type="match status" value="1"/>
</dbReference>
<dbReference type="InterPro" id="IPR003754">
    <property type="entry name" value="4pyrrol_synth_uPrphyn_synth"/>
</dbReference>
<dbReference type="FunFam" id="3.40.50.10090:FF:000009">
    <property type="entry name" value="Uroporphyrinogen-III synthase, chloroplastic"/>
    <property type="match status" value="1"/>
</dbReference>
<dbReference type="InterPro" id="IPR036108">
    <property type="entry name" value="4pyrrol_syn_uPrphyn_synt_sf"/>
</dbReference>
<evidence type="ECO:0000313" key="10">
    <source>
        <dbReference type="Proteomes" id="UP000289738"/>
    </source>
</evidence>
<dbReference type="Gene3D" id="3.40.50.10090">
    <property type="match status" value="2"/>
</dbReference>
<dbReference type="InterPro" id="IPR039793">
    <property type="entry name" value="UROS/Hem4"/>
</dbReference>
<keyword evidence="5 7" id="KW-0627">Porphyrin biosynthesis</keyword>
<proteinExistence type="inferred from homology"/>
<dbReference type="EC" id="4.2.1.75" evidence="3 7"/>
<comment type="catalytic activity">
    <reaction evidence="6 7">
        <text>hydroxymethylbilane = uroporphyrinogen III + H2O</text>
        <dbReference type="Rhea" id="RHEA:18965"/>
        <dbReference type="ChEBI" id="CHEBI:15377"/>
        <dbReference type="ChEBI" id="CHEBI:57308"/>
        <dbReference type="ChEBI" id="CHEBI:57845"/>
        <dbReference type="EC" id="4.2.1.75"/>
    </reaction>
</comment>
<dbReference type="STRING" id="3818.A0A445CBF0"/>
<dbReference type="PANTHER" id="PTHR38042:SF1">
    <property type="entry name" value="UROPORPHYRINOGEN-III SYNTHASE, CHLOROPLASTIC"/>
    <property type="match status" value="1"/>
</dbReference>
<keyword evidence="4 7" id="KW-0456">Lyase</keyword>
<reference evidence="9 10" key="1">
    <citation type="submission" date="2019-01" db="EMBL/GenBank/DDBJ databases">
        <title>Sequencing of cultivated peanut Arachis hypogaea provides insights into genome evolution and oil improvement.</title>
        <authorList>
            <person name="Chen X."/>
        </authorList>
    </citation>
    <scope>NUCLEOTIDE SEQUENCE [LARGE SCALE GENOMIC DNA]</scope>
    <source>
        <strain evidence="10">cv. Fuhuasheng</strain>
        <tissue evidence="9">Leaves</tissue>
    </source>
</reference>
<dbReference type="GO" id="GO:0006782">
    <property type="term" value="P:protoporphyrinogen IX biosynthetic process"/>
    <property type="evidence" value="ECO:0007669"/>
    <property type="project" value="UniProtKB-UniRule"/>
</dbReference>
<evidence type="ECO:0000256" key="4">
    <source>
        <dbReference type="ARBA" id="ARBA00023239"/>
    </source>
</evidence>
<evidence type="ECO:0000256" key="7">
    <source>
        <dbReference type="RuleBase" id="RU366031"/>
    </source>
</evidence>
<dbReference type="CDD" id="cd06578">
    <property type="entry name" value="HemD"/>
    <property type="match status" value="1"/>
</dbReference>
<comment type="similarity">
    <text evidence="2 7">Belongs to the uroporphyrinogen-III synthase family.</text>
</comment>
<keyword evidence="10" id="KW-1185">Reference proteome</keyword>
<dbReference type="EMBL" id="SDMP01000007">
    <property type="protein sequence ID" value="RYR48270.1"/>
    <property type="molecule type" value="Genomic_DNA"/>
</dbReference>